<organism evidence="1 2">
    <name type="scientific">Ruminococcus difficilis</name>
    <dbReference type="NCBI Taxonomy" id="2763069"/>
    <lineage>
        <taxon>Bacteria</taxon>
        <taxon>Bacillati</taxon>
        <taxon>Bacillota</taxon>
        <taxon>Clostridia</taxon>
        <taxon>Eubacteriales</taxon>
        <taxon>Oscillospiraceae</taxon>
        <taxon>Ruminococcus</taxon>
    </lineage>
</organism>
<reference evidence="1" key="1">
    <citation type="submission" date="2021-01" db="EMBL/GenBank/DDBJ databases">
        <title>Genome public.</title>
        <authorList>
            <person name="Liu C."/>
            <person name="Sun Q."/>
        </authorList>
    </citation>
    <scope>NUCLEOTIDE SEQUENCE</scope>
    <source>
        <strain evidence="1">M6</strain>
    </source>
</reference>
<accession>A0A934TZ02</accession>
<evidence type="ECO:0000313" key="2">
    <source>
        <dbReference type="Proteomes" id="UP000633365"/>
    </source>
</evidence>
<gene>
    <name evidence="1" type="ORF">JKK62_05015</name>
</gene>
<protein>
    <submittedName>
        <fullName evidence="1">DUF4364 family protein</fullName>
    </submittedName>
</protein>
<proteinExistence type="predicted"/>
<sequence length="198" mass="22444">MAFDTFDEGISLGGMRSKTEIRTLICYLFKSVGVPMTKDAVVNALMEKGLANYFETSSSFDDLIRNGNIELVDEEKKRYFNTDNGNMIAVQLEDTLAPTVKERAIECALALLKQERVESENKVTIEKCDNGYTVTFRISGGDMELLSFSLYVPDKQQARILRKNFYKDPDLYYSVMIAMLTRNKRAVTEILDELGSVI</sequence>
<comment type="caution">
    <text evidence="1">The sequence shown here is derived from an EMBL/GenBank/DDBJ whole genome shotgun (WGS) entry which is preliminary data.</text>
</comment>
<keyword evidence="2" id="KW-1185">Reference proteome</keyword>
<name>A0A934TZ02_9FIRM</name>
<dbReference type="EMBL" id="JAEQMG010000048">
    <property type="protein sequence ID" value="MBK6088016.1"/>
    <property type="molecule type" value="Genomic_DNA"/>
</dbReference>
<evidence type="ECO:0000313" key="1">
    <source>
        <dbReference type="EMBL" id="MBK6088016.1"/>
    </source>
</evidence>
<dbReference type="RefSeq" id="WP_186832979.1">
    <property type="nucleotide sequence ID" value="NZ_JAEQMG010000048.1"/>
</dbReference>
<dbReference type="Proteomes" id="UP000633365">
    <property type="component" value="Unassembled WGS sequence"/>
</dbReference>
<dbReference type="InterPro" id="IPR025374">
    <property type="entry name" value="DUF4364"/>
</dbReference>
<dbReference type="AlphaFoldDB" id="A0A934TZ02"/>
<dbReference type="Pfam" id="PF14277">
    <property type="entry name" value="DUF4364"/>
    <property type="match status" value="1"/>
</dbReference>